<feature type="transmembrane region" description="Helical" evidence="2">
    <location>
        <begin position="247"/>
        <end position="269"/>
    </location>
</feature>
<evidence type="ECO:0000256" key="1">
    <source>
        <dbReference type="SAM" id="MobiDB-lite"/>
    </source>
</evidence>
<feature type="transmembrane region" description="Helical" evidence="2">
    <location>
        <begin position="319"/>
        <end position="343"/>
    </location>
</feature>
<feature type="compositionally biased region" description="Low complexity" evidence="1">
    <location>
        <begin position="726"/>
        <end position="860"/>
    </location>
</feature>
<feature type="region of interest" description="Disordered" evidence="1">
    <location>
        <begin position="1045"/>
        <end position="1287"/>
    </location>
</feature>
<sequence>MALLRPSLVRILAAILLSTPQLASAGARLPWLMRSADQARSLATAIDADTKKALVAAVAVRNNIYVRVFAEVGDTIEVRLFQRLAGKEKAFSASLVLLAPYNTSWITPKGFNVFGSDEILEEQFEHPTVSLNYTSLPEGTGFGYKTWKPPEPMEPVADAFLPRGDALLAKARFTAQIRGWYYWVVADLDHTTVHCQAASSPLKDCSALVAISTGSEADQDWGAWEILAYPVFALPVHTWEGISTSAVLLPALVSFVATLVAFGIISYRWKLKGDLFVKRVIFVDAILPLASAMYNASAVHRAAVSFIFLSRGLMPVGDLMLTLLLMLFNLTFGAICFGCWLHVRSELTWSTYWRLAMACTSFAAMLCFGAGFFLGPLLGFLASVLHPEWIISEVVSTGQEAARGAARRVRKLLHRLRAAVPLPKFLGFGVKKKKRKRRGKVAPQPNSTDLPANQPKDAWDRQVEVTGAQEARQAAQGEPLRPLGPVLLPTAIDDPLRSLLSKWCDLVESPSKLAHDAPTSAPLPPPMAPPSEAAGFRQSAAKLPLVPALNFQLQASLQAAGGVPTPVGRGVAHRPLPSPLTDASGKWTSPEKPWAGPPASLSGTWTSAWSVSGVTPVAADGFAALAATGAHELHDEASEEPTSPPSKVTAPTAARHHAAQPEPPPLQQQQQQHQPTTTNQQQPEPPAFVSHARSLKQQLQQQQQQQSLFPEAAAMAAKAAAARTTPQAAAPQVSTTAPAAPATPTTSAIQAQATAAPLVPTTPAPAAATAPATPATPTRPAFQAQATAAPLVPTTPAPAAATAPATPATPTRPAIQAQATAAPLVPTTPAPAAATAPATPATPTRPAFQAQATAATLVPTTPAPAPAPATAPAAPATPTTSAIQAQATAAPLAPTTPAPAAATAPATPATPTRPAFQAQATAAQQVPKTLAPALTPAATTATPAQSVLCVPTTPALALVADLEILPTPTEAQATAAPLPPRRHEPARQARAKLAPTVQTPEIPGTPTFLEPVIAHSRHPPDMLILSSSGTSACETSSVAAELGVAARDEDQAESSAPHAEGERVHSSKRRSGTRSPSPVQLPALKFLQKPQQQQHQQQQQQQQPQQTQPVQQRPPLQGSQDEQQHKQLRQQQGQVSAPDVRPGSASQQVAERWKRSSSQGRFQNLARPESGGSSAQAQDSDWIPPPSGPSTRRSRGQSDGSPSASPSPAGPHSRERSNRQSPAGRPPIPSRGILSTPDLQPALERLRSSRLRPRSRSRPNTPPPQTPPLDQSYGLSLRLEQRRLPEA</sequence>
<reference evidence="4" key="1">
    <citation type="submission" date="2021-02" db="EMBL/GenBank/DDBJ databases">
        <authorList>
            <person name="Dougan E. K."/>
            <person name="Rhodes N."/>
            <person name="Thang M."/>
            <person name="Chan C."/>
        </authorList>
    </citation>
    <scope>NUCLEOTIDE SEQUENCE</scope>
</reference>
<keyword evidence="2" id="KW-0812">Transmembrane</keyword>
<feature type="region of interest" description="Disordered" evidence="1">
    <location>
        <begin position="569"/>
        <end position="599"/>
    </location>
</feature>
<organism evidence="4 5">
    <name type="scientific">Polarella glacialis</name>
    <name type="common">Dinoflagellate</name>
    <dbReference type="NCBI Taxonomy" id="89957"/>
    <lineage>
        <taxon>Eukaryota</taxon>
        <taxon>Sar</taxon>
        <taxon>Alveolata</taxon>
        <taxon>Dinophyceae</taxon>
        <taxon>Suessiales</taxon>
        <taxon>Suessiaceae</taxon>
        <taxon>Polarella</taxon>
    </lineage>
</organism>
<feature type="region of interest" description="Disordered" evidence="1">
    <location>
        <begin position="431"/>
        <end position="457"/>
    </location>
</feature>
<keyword evidence="2" id="KW-1133">Transmembrane helix</keyword>
<dbReference type="Proteomes" id="UP000654075">
    <property type="component" value="Unassembled WGS sequence"/>
</dbReference>
<keyword evidence="3" id="KW-0732">Signal</keyword>
<gene>
    <name evidence="4" type="ORF">PGLA1383_LOCUS32505</name>
</gene>
<evidence type="ECO:0000313" key="4">
    <source>
        <dbReference type="EMBL" id="CAE8614783.1"/>
    </source>
</evidence>
<keyword evidence="5" id="KW-1185">Reference proteome</keyword>
<evidence type="ECO:0000256" key="2">
    <source>
        <dbReference type="SAM" id="Phobius"/>
    </source>
</evidence>
<feature type="region of interest" description="Disordered" evidence="1">
    <location>
        <begin position="631"/>
        <end position="707"/>
    </location>
</feature>
<evidence type="ECO:0008006" key="6">
    <source>
        <dbReference type="Google" id="ProtNLM"/>
    </source>
</evidence>
<evidence type="ECO:0000313" key="5">
    <source>
        <dbReference type="Proteomes" id="UP000654075"/>
    </source>
</evidence>
<accession>A0A813FWK5</accession>
<feature type="compositionally biased region" description="Low complexity" evidence="1">
    <location>
        <begin position="1197"/>
        <end position="1211"/>
    </location>
</feature>
<feature type="signal peptide" evidence="3">
    <location>
        <begin position="1"/>
        <end position="25"/>
    </location>
</feature>
<feature type="transmembrane region" description="Helical" evidence="2">
    <location>
        <begin position="355"/>
        <end position="382"/>
    </location>
</feature>
<feature type="compositionally biased region" description="Low complexity" evidence="1">
    <location>
        <begin position="870"/>
        <end position="923"/>
    </location>
</feature>
<feature type="compositionally biased region" description="Basic residues" evidence="1">
    <location>
        <begin position="431"/>
        <end position="440"/>
    </location>
</feature>
<keyword evidence="2" id="KW-0472">Membrane</keyword>
<feature type="compositionally biased region" description="Low complexity" evidence="1">
    <location>
        <begin position="697"/>
        <end position="707"/>
    </location>
</feature>
<name>A0A813FWK5_POLGL</name>
<comment type="caution">
    <text evidence="4">The sequence shown here is derived from an EMBL/GenBank/DDBJ whole genome shotgun (WGS) entry which is preliminary data.</text>
</comment>
<feature type="chain" id="PRO_5032720317" description="Transmembrane 9 superfamily member" evidence="3">
    <location>
        <begin position="26"/>
        <end position="1287"/>
    </location>
</feature>
<protein>
    <recommendedName>
        <fullName evidence="6">Transmembrane 9 superfamily member</fullName>
    </recommendedName>
</protein>
<proteinExistence type="predicted"/>
<feature type="region of interest" description="Disordered" evidence="1">
    <location>
        <begin position="971"/>
        <end position="993"/>
    </location>
</feature>
<feature type="region of interest" description="Disordered" evidence="1">
    <location>
        <begin position="726"/>
        <end position="923"/>
    </location>
</feature>
<feature type="transmembrane region" description="Helical" evidence="2">
    <location>
        <begin position="281"/>
        <end position="299"/>
    </location>
</feature>
<dbReference type="EMBL" id="CAJNNV010025499">
    <property type="protein sequence ID" value="CAE8614783.1"/>
    <property type="molecule type" value="Genomic_DNA"/>
</dbReference>
<feature type="compositionally biased region" description="Low complexity" evidence="1">
    <location>
        <begin position="1088"/>
        <end position="1121"/>
    </location>
</feature>
<feature type="compositionally biased region" description="Basic residues" evidence="1">
    <location>
        <begin position="1248"/>
        <end position="1257"/>
    </location>
</feature>
<feature type="compositionally biased region" description="Low complexity" evidence="1">
    <location>
        <begin position="667"/>
        <end position="682"/>
    </location>
</feature>
<evidence type="ECO:0000256" key="3">
    <source>
        <dbReference type="SAM" id="SignalP"/>
    </source>
</evidence>